<proteinExistence type="predicted"/>
<accession>A0A9N9GDH9</accession>
<dbReference type="Proteomes" id="UP000789831">
    <property type="component" value="Unassembled WGS sequence"/>
</dbReference>
<dbReference type="OrthoDB" id="2444141at2759"/>
<evidence type="ECO:0000313" key="1">
    <source>
        <dbReference type="EMBL" id="CAG8599585.1"/>
    </source>
</evidence>
<evidence type="ECO:0000313" key="2">
    <source>
        <dbReference type="Proteomes" id="UP000789831"/>
    </source>
</evidence>
<keyword evidence="2" id="KW-1185">Reference proteome</keyword>
<name>A0A9N9GDH9_9GLOM</name>
<protein>
    <submittedName>
        <fullName evidence="1">6673_t:CDS:1</fullName>
    </submittedName>
</protein>
<comment type="caution">
    <text evidence="1">The sequence shown here is derived from an EMBL/GenBank/DDBJ whole genome shotgun (WGS) entry which is preliminary data.</text>
</comment>
<gene>
    <name evidence="1" type="ORF">AGERDE_LOCUS9032</name>
</gene>
<dbReference type="EMBL" id="CAJVPL010002106">
    <property type="protein sequence ID" value="CAG8599585.1"/>
    <property type="molecule type" value="Genomic_DNA"/>
</dbReference>
<reference evidence="1" key="1">
    <citation type="submission" date="2021-06" db="EMBL/GenBank/DDBJ databases">
        <authorList>
            <person name="Kallberg Y."/>
            <person name="Tangrot J."/>
            <person name="Rosling A."/>
        </authorList>
    </citation>
    <scope>NUCLEOTIDE SEQUENCE</scope>
    <source>
        <strain evidence="1">MT106</strain>
    </source>
</reference>
<feature type="non-terminal residue" evidence="1">
    <location>
        <position position="1"/>
    </location>
</feature>
<organism evidence="1 2">
    <name type="scientific">Ambispora gerdemannii</name>
    <dbReference type="NCBI Taxonomy" id="144530"/>
    <lineage>
        <taxon>Eukaryota</taxon>
        <taxon>Fungi</taxon>
        <taxon>Fungi incertae sedis</taxon>
        <taxon>Mucoromycota</taxon>
        <taxon>Glomeromycotina</taxon>
        <taxon>Glomeromycetes</taxon>
        <taxon>Archaeosporales</taxon>
        <taxon>Ambisporaceae</taxon>
        <taxon>Ambispora</taxon>
    </lineage>
</organism>
<sequence length="69" mass="7939">NKLNVKEAIDFIAETWDYVNNMTIKNCWQKTGILLSVHDSEVAIASQYLESNIKINNNEIVMIIARMII</sequence>
<dbReference type="AlphaFoldDB" id="A0A9N9GDH9"/>